<keyword evidence="2" id="KW-1185">Reference proteome</keyword>
<dbReference type="Proteomes" id="UP001416858">
    <property type="component" value="Unassembled WGS sequence"/>
</dbReference>
<reference evidence="1 2" key="1">
    <citation type="submission" date="2024-02" db="EMBL/GenBank/DDBJ databases">
        <title>Rhodopirellula caenicola NBRC 110016.</title>
        <authorList>
            <person name="Ichikawa N."/>
            <person name="Katano-Makiyama Y."/>
            <person name="Hidaka K."/>
        </authorList>
    </citation>
    <scope>NUCLEOTIDE SEQUENCE [LARGE SCALE GENOMIC DNA]</scope>
    <source>
        <strain evidence="1 2">NBRC 110016</strain>
    </source>
</reference>
<accession>A0ABP9W0B3</accession>
<dbReference type="InterPro" id="IPR011990">
    <property type="entry name" value="TPR-like_helical_dom_sf"/>
</dbReference>
<organism evidence="1 2">
    <name type="scientific">Novipirellula caenicola</name>
    <dbReference type="NCBI Taxonomy" id="1536901"/>
    <lineage>
        <taxon>Bacteria</taxon>
        <taxon>Pseudomonadati</taxon>
        <taxon>Planctomycetota</taxon>
        <taxon>Planctomycetia</taxon>
        <taxon>Pirellulales</taxon>
        <taxon>Pirellulaceae</taxon>
        <taxon>Novipirellula</taxon>
    </lineage>
</organism>
<evidence type="ECO:0000313" key="1">
    <source>
        <dbReference type="EMBL" id="GAA5510826.1"/>
    </source>
</evidence>
<dbReference type="SUPFAM" id="SSF48452">
    <property type="entry name" value="TPR-like"/>
    <property type="match status" value="1"/>
</dbReference>
<evidence type="ECO:0000313" key="2">
    <source>
        <dbReference type="Proteomes" id="UP001416858"/>
    </source>
</evidence>
<protein>
    <recommendedName>
        <fullName evidence="3">Tetratricopeptide repeat protein</fullName>
    </recommendedName>
</protein>
<sequence>MSAESFIKTFQISGVGGQPTEMDVDKILEVLQAYPDSTRLWNLCGDVIQLSDGERYSLEDAKRCYETAIHRSPNDPEAYESLGFWHDIENDFDTSAKYFRLAIQRTKSDTPRLGLACVLGSV</sequence>
<proteinExistence type="predicted"/>
<dbReference type="RefSeq" id="WP_345689059.1">
    <property type="nucleotide sequence ID" value="NZ_BAABRO010000028.1"/>
</dbReference>
<comment type="caution">
    <text evidence="1">The sequence shown here is derived from an EMBL/GenBank/DDBJ whole genome shotgun (WGS) entry which is preliminary data.</text>
</comment>
<name>A0ABP9W0B3_9BACT</name>
<dbReference type="EMBL" id="BAABRO010000028">
    <property type="protein sequence ID" value="GAA5510826.1"/>
    <property type="molecule type" value="Genomic_DNA"/>
</dbReference>
<gene>
    <name evidence="1" type="ORF">Rcae01_06336</name>
</gene>
<dbReference type="Gene3D" id="1.25.40.10">
    <property type="entry name" value="Tetratricopeptide repeat domain"/>
    <property type="match status" value="1"/>
</dbReference>
<evidence type="ECO:0008006" key="3">
    <source>
        <dbReference type="Google" id="ProtNLM"/>
    </source>
</evidence>